<dbReference type="OrthoDB" id="416741at2759"/>
<dbReference type="PANTHER" id="PTHR14074:SF16">
    <property type="entry name" value="ANTIVIRAL INNATE IMMUNE RESPONSE RECEPTOR RIG-I"/>
    <property type="match status" value="1"/>
</dbReference>
<evidence type="ECO:0000256" key="7">
    <source>
        <dbReference type="ARBA" id="ARBA00022741"/>
    </source>
</evidence>
<evidence type="ECO:0000313" key="21">
    <source>
        <dbReference type="Proteomes" id="UP001165740"/>
    </source>
</evidence>
<dbReference type="InterPro" id="IPR021673">
    <property type="entry name" value="RLR_CTR"/>
</dbReference>
<evidence type="ECO:0000256" key="11">
    <source>
        <dbReference type="ARBA" id="ARBA00022840"/>
    </source>
</evidence>
<accession>A0A9W2YSV5</accession>
<keyword evidence="8" id="KW-0378">Hydrolase</keyword>
<dbReference type="GO" id="GO:0005524">
    <property type="term" value="F:ATP binding"/>
    <property type="evidence" value="ECO:0007669"/>
    <property type="project" value="UniProtKB-KW"/>
</dbReference>
<evidence type="ECO:0000256" key="15">
    <source>
        <dbReference type="ARBA" id="ARBA00049390"/>
    </source>
</evidence>
<evidence type="ECO:0000256" key="2">
    <source>
        <dbReference type="ARBA" id="ARBA00006866"/>
    </source>
</evidence>
<dbReference type="Pfam" id="PF00271">
    <property type="entry name" value="Helicase_C"/>
    <property type="match status" value="1"/>
</dbReference>
<keyword evidence="9" id="KW-0347">Helicase</keyword>
<dbReference type="OMA" id="SAYKHWI"/>
<keyword evidence="6" id="KW-0479">Metal-binding</keyword>
<keyword evidence="14" id="KW-0051">Antiviral defense</keyword>
<dbReference type="GO" id="GO:0046872">
    <property type="term" value="F:metal ion binding"/>
    <property type="evidence" value="ECO:0007669"/>
    <property type="project" value="UniProtKB-KW"/>
</dbReference>
<keyword evidence="5" id="KW-0399">Innate immunity</keyword>
<dbReference type="PROSITE" id="PS51789">
    <property type="entry name" value="RLR_CTR"/>
    <property type="match status" value="1"/>
</dbReference>
<keyword evidence="11" id="KW-0067">ATP-binding</keyword>
<feature type="domain" description="Helicase C-terminal" evidence="19">
    <location>
        <begin position="446"/>
        <end position="597"/>
    </location>
</feature>
<evidence type="ECO:0000259" key="20">
    <source>
        <dbReference type="PROSITE" id="PS51789"/>
    </source>
</evidence>
<evidence type="ECO:0000313" key="23">
    <source>
        <dbReference type="RefSeq" id="XP_055865732.1"/>
    </source>
</evidence>
<dbReference type="Gene3D" id="3.40.50.300">
    <property type="entry name" value="P-loop containing nucleotide triphosphate hydrolases"/>
    <property type="match status" value="2"/>
</dbReference>
<feature type="domain" description="Helicase ATP-binding" evidence="18">
    <location>
        <begin position="82"/>
        <end position="260"/>
    </location>
</feature>
<keyword evidence="13" id="KW-0694">RNA-binding</keyword>
<gene>
    <name evidence="22 23" type="primary">LOC106061308</name>
</gene>
<evidence type="ECO:0000256" key="12">
    <source>
        <dbReference type="ARBA" id="ARBA00022859"/>
    </source>
</evidence>
<feature type="domain" description="RLR CTR" evidence="20">
    <location>
        <begin position="625"/>
        <end position="760"/>
    </location>
</feature>
<dbReference type="RefSeq" id="XP_055865732.1">
    <property type="nucleotide sequence ID" value="XM_056009757.1"/>
</dbReference>
<dbReference type="RefSeq" id="XP_055865731.1">
    <property type="nucleotide sequence ID" value="XM_056009756.1"/>
</dbReference>
<feature type="compositionally biased region" description="Polar residues" evidence="17">
    <location>
        <begin position="56"/>
        <end position="69"/>
    </location>
</feature>
<evidence type="ECO:0000256" key="8">
    <source>
        <dbReference type="ARBA" id="ARBA00022801"/>
    </source>
</evidence>
<dbReference type="GO" id="GO:0003724">
    <property type="term" value="F:RNA helicase activity"/>
    <property type="evidence" value="ECO:0007669"/>
    <property type="project" value="UniProtKB-EC"/>
</dbReference>
<organism evidence="21 22">
    <name type="scientific">Biomphalaria glabrata</name>
    <name type="common">Bloodfluke planorb</name>
    <name type="synonym">Freshwater snail</name>
    <dbReference type="NCBI Taxonomy" id="6526"/>
    <lineage>
        <taxon>Eukaryota</taxon>
        <taxon>Metazoa</taxon>
        <taxon>Spiralia</taxon>
        <taxon>Lophotrochozoa</taxon>
        <taxon>Mollusca</taxon>
        <taxon>Gastropoda</taxon>
        <taxon>Heterobranchia</taxon>
        <taxon>Euthyneura</taxon>
        <taxon>Panpulmonata</taxon>
        <taxon>Hygrophila</taxon>
        <taxon>Lymnaeoidea</taxon>
        <taxon>Planorbidae</taxon>
        <taxon>Biomphalaria</taxon>
    </lineage>
</organism>
<dbReference type="GO" id="GO:0045087">
    <property type="term" value="P:innate immune response"/>
    <property type="evidence" value="ECO:0007669"/>
    <property type="project" value="UniProtKB-KW"/>
</dbReference>
<evidence type="ECO:0000256" key="5">
    <source>
        <dbReference type="ARBA" id="ARBA00022588"/>
    </source>
</evidence>
<dbReference type="InterPro" id="IPR051363">
    <property type="entry name" value="RLR_Helicase"/>
</dbReference>
<dbReference type="Gene3D" id="1.20.1320.30">
    <property type="match status" value="1"/>
</dbReference>
<proteinExistence type="inferred from homology"/>
<keyword evidence="7" id="KW-0547">Nucleotide-binding</keyword>
<feature type="coiled-coil region" evidence="16">
    <location>
        <begin position="276"/>
        <end position="329"/>
    </location>
</feature>
<evidence type="ECO:0000256" key="14">
    <source>
        <dbReference type="ARBA" id="ARBA00023118"/>
    </source>
</evidence>
<keyword evidence="21" id="KW-1185">Reference proteome</keyword>
<dbReference type="InterPro" id="IPR014001">
    <property type="entry name" value="Helicase_ATP-bd"/>
</dbReference>
<keyword evidence="4" id="KW-0963">Cytoplasm</keyword>
<dbReference type="Pfam" id="PF00270">
    <property type="entry name" value="DEAD"/>
    <property type="match status" value="1"/>
</dbReference>
<dbReference type="PROSITE" id="PS51192">
    <property type="entry name" value="HELICASE_ATP_BIND_1"/>
    <property type="match status" value="1"/>
</dbReference>
<dbReference type="InterPro" id="IPR041204">
    <property type="entry name" value="RIG-I-like_C"/>
</dbReference>
<dbReference type="GeneID" id="106061308"/>
<evidence type="ECO:0000256" key="10">
    <source>
        <dbReference type="ARBA" id="ARBA00022833"/>
    </source>
</evidence>
<dbReference type="InterPro" id="IPR038557">
    <property type="entry name" value="RLR_C_sf"/>
</dbReference>
<dbReference type="InterPro" id="IPR001650">
    <property type="entry name" value="Helicase_C-like"/>
</dbReference>
<dbReference type="Gene3D" id="2.170.150.30">
    <property type="entry name" value="RIG-I-like receptor, C-terminal regulatory domain"/>
    <property type="match status" value="1"/>
</dbReference>
<feature type="region of interest" description="Disordered" evidence="17">
    <location>
        <begin position="53"/>
        <end position="72"/>
    </location>
</feature>
<dbReference type="GO" id="GO:0005737">
    <property type="term" value="C:cytoplasm"/>
    <property type="evidence" value="ECO:0007669"/>
    <property type="project" value="UniProtKB-SubCell"/>
</dbReference>
<reference evidence="22 23" key="1">
    <citation type="submission" date="2025-04" db="UniProtKB">
        <authorList>
            <consortium name="RefSeq"/>
        </authorList>
    </citation>
    <scope>IDENTIFICATION</scope>
</reference>
<evidence type="ECO:0000259" key="19">
    <source>
        <dbReference type="PROSITE" id="PS51194"/>
    </source>
</evidence>
<evidence type="ECO:0000259" key="18">
    <source>
        <dbReference type="PROSITE" id="PS51192"/>
    </source>
</evidence>
<comment type="catalytic activity">
    <reaction evidence="15">
        <text>ATP + H2O = ADP + phosphate + H(+)</text>
        <dbReference type="Rhea" id="RHEA:13065"/>
        <dbReference type="ChEBI" id="CHEBI:15377"/>
        <dbReference type="ChEBI" id="CHEBI:15378"/>
        <dbReference type="ChEBI" id="CHEBI:30616"/>
        <dbReference type="ChEBI" id="CHEBI:43474"/>
        <dbReference type="ChEBI" id="CHEBI:456216"/>
        <dbReference type="EC" id="3.6.4.13"/>
    </reaction>
    <physiologicalReaction direction="left-to-right" evidence="15">
        <dbReference type="Rhea" id="RHEA:13066"/>
    </physiologicalReaction>
</comment>
<dbReference type="GO" id="GO:0003723">
    <property type="term" value="F:RNA binding"/>
    <property type="evidence" value="ECO:0007669"/>
    <property type="project" value="UniProtKB-KW"/>
</dbReference>
<dbReference type="InterPro" id="IPR011545">
    <property type="entry name" value="DEAD/DEAH_box_helicase_dom"/>
</dbReference>
<dbReference type="SMART" id="SM00490">
    <property type="entry name" value="HELICc"/>
    <property type="match status" value="1"/>
</dbReference>
<protein>
    <recommendedName>
        <fullName evidence="3">RNA helicase</fullName>
        <ecNumber evidence="3">3.6.4.13</ecNumber>
    </recommendedName>
</protein>
<comment type="subcellular location">
    <subcellularLocation>
        <location evidence="1">Cytoplasm</location>
    </subcellularLocation>
</comment>
<feature type="region of interest" description="Disordered" evidence="17">
    <location>
        <begin position="776"/>
        <end position="815"/>
    </location>
</feature>
<evidence type="ECO:0000256" key="13">
    <source>
        <dbReference type="ARBA" id="ARBA00022884"/>
    </source>
</evidence>
<sequence>MASSYPADCRPTDDLIGLTLDFEKLILSKEDAASKKWSDIGKSNVEYVISHHETNTKSSTTQENTARTTSKSELRGYQKELAEYALTGKNTLICAPTGSGKTKVAIHIINEHLKNHEGGTRKVAFLARTVPLLMQQHKMLCQELPEEYKITSICGRNKSSIKLHLLVPEYDVIVMTPMILYNSLKEKFLEHLGVFSLIVFDECHHTHKGEPYNLLMLNYLETKSRNDESIRLPQIVGLTASVGVEKAQKVEDAVKPIFDLCGNLDVENISIVEKFKDELESYLPNLNEKSKQLREQYQTEIAQKITGVMIKMENELKKLAKEISNDELKNLVSKIPDTKRKCLEYRQWAESVKREARSEIIDSSTHLCVRTIIIIVNYLIVYNCALDTLDLVELKDVMQHLKTNIDYTVKVDEYTLNQEKTFYNYFQELDEFVSRKAVEENRNLITLNDILKENLKEESQKGIIFVKTRLLTEALASWLNRNEWAASPFTSANNTLGLGMSQQQQESILEAFRNGEKRILVATSVAEEGLDIPECNLVVKYNHVGNEITTVQTRGRARAKDGVSVLLAMDEILKKEIQNRHKMTLMHDALKSLRNWSPSEWTSKMKIYQASTLKDAKEKEKTENERKRKLVHTDFTMVCHLCRKFQVHSSKIKLINKTCLAALDSSLLSQVWMFASAKGIEEFDEIEYVADARCLCEPQPGKKCRAFLGRIVRCCNNPVLALKVKNFEFKTKPNARPQKFNQLKKVPFFVDDITHEDIQRYIFEDSSMDINEEVHANETHGNVPRNSSSKRDHSLEARETDKRQKLEPNTQEENSLEDVFNNIDAILENE</sequence>
<dbReference type="GO" id="GO:0016787">
    <property type="term" value="F:hydrolase activity"/>
    <property type="evidence" value="ECO:0007669"/>
    <property type="project" value="UniProtKB-KW"/>
</dbReference>
<evidence type="ECO:0000256" key="6">
    <source>
        <dbReference type="ARBA" id="ARBA00022723"/>
    </source>
</evidence>
<dbReference type="SUPFAM" id="SSF52540">
    <property type="entry name" value="P-loop containing nucleoside triphosphate hydrolases"/>
    <property type="match status" value="1"/>
</dbReference>
<dbReference type="GO" id="GO:0051607">
    <property type="term" value="P:defense response to virus"/>
    <property type="evidence" value="ECO:0007669"/>
    <property type="project" value="UniProtKB-KW"/>
</dbReference>
<evidence type="ECO:0000256" key="17">
    <source>
        <dbReference type="SAM" id="MobiDB-lite"/>
    </source>
</evidence>
<dbReference type="AlphaFoldDB" id="A0A9W2YSV5"/>
<evidence type="ECO:0000256" key="9">
    <source>
        <dbReference type="ARBA" id="ARBA00022806"/>
    </source>
</evidence>
<evidence type="ECO:0000256" key="16">
    <source>
        <dbReference type="SAM" id="Coils"/>
    </source>
</evidence>
<keyword evidence="16" id="KW-0175">Coiled coil</keyword>
<dbReference type="Proteomes" id="UP001165740">
    <property type="component" value="Chromosome 1"/>
</dbReference>
<evidence type="ECO:0000313" key="22">
    <source>
        <dbReference type="RefSeq" id="XP_055865731.1"/>
    </source>
</evidence>
<dbReference type="Pfam" id="PF11648">
    <property type="entry name" value="RIG-I_C-RD"/>
    <property type="match status" value="1"/>
</dbReference>
<dbReference type="PROSITE" id="PS51194">
    <property type="entry name" value="HELICASE_CTER"/>
    <property type="match status" value="1"/>
</dbReference>
<dbReference type="InterPro" id="IPR027417">
    <property type="entry name" value="P-loop_NTPase"/>
</dbReference>
<evidence type="ECO:0000256" key="4">
    <source>
        <dbReference type="ARBA" id="ARBA00022490"/>
    </source>
</evidence>
<keyword evidence="10" id="KW-0862">Zinc</keyword>
<evidence type="ECO:0000256" key="1">
    <source>
        <dbReference type="ARBA" id="ARBA00004496"/>
    </source>
</evidence>
<dbReference type="PANTHER" id="PTHR14074">
    <property type="entry name" value="HELICASE WITH DEATH DOMAIN-RELATED"/>
    <property type="match status" value="1"/>
</dbReference>
<name>A0A9W2YSV5_BIOGL</name>
<dbReference type="Pfam" id="PF18119">
    <property type="entry name" value="RIG-I_C"/>
    <property type="match status" value="1"/>
</dbReference>
<dbReference type="SMART" id="SM00487">
    <property type="entry name" value="DEXDc"/>
    <property type="match status" value="1"/>
</dbReference>
<feature type="compositionally biased region" description="Basic and acidic residues" evidence="17">
    <location>
        <begin position="789"/>
        <end position="806"/>
    </location>
</feature>
<comment type="similarity">
    <text evidence="2">Belongs to the helicase family. RLR subfamily.</text>
</comment>
<dbReference type="EC" id="3.6.4.13" evidence="3"/>
<keyword evidence="12" id="KW-0391">Immunity</keyword>
<evidence type="ECO:0000256" key="3">
    <source>
        <dbReference type="ARBA" id="ARBA00012552"/>
    </source>
</evidence>